<evidence type="ECO:0000313" key="2">
    <source>
        <dbReference type="EMBL" id="ACB42695.1"/>
    </source>
</evidence>
<dbReference type="PANTHER" id="PTHR34800">
    <property type="entry name" value="TETRAPYRROLE-BINDING PROTEIN, CHLOROPLASTIC"/>
    <property type="match status" value="1"/>
</dbReference>
<feature type="domain" description="GUN4-like" evidence="1">
    <location>
        <begin position="93"/>
        <end position="232"/>
    </location>
</feature>
<dbReference type="InterPro" id="IPR008629">
    <property type="entry name" value="GUN4-like"/>
</dbReference>
<dbReference type="GeneID" id="6481386"/>
<accession>B1X426</accession>
<dbReference type="PANTHER" id="PTHR34800:SF1">
    <property type="entry name" value="TETRAPYRROLE-BINDING PROTEIN, CHLOROPLASTIC"/>
    <property type="match status" value="1"/>
</dbReference>
<dbReference type="Pfam" id="PF05419">
    <property type="entry name" value="GUN4"/>
    <property type="match status" value="1"/>
</dbReference>
<dbReference type="InterPro" id="IPR037215">
    <property type="entry name" value="GUN4-like_sf"/>
</dbReference>
<dbReference type="RefSeq" id="YP_002048905.1">
    <property type="nucleotide sequence ID" value="NC_011087.1"/>
</dbReference>
<dbReference type="AlphaFoldDB" id="B1X426"/>
<dbReference type="EMBL" id="CP000815">
    <property type="protein sequence ID" value="ACB42695.1"/>
    <property type="molecule type" value="Genomic_DNA"/>
</dbReference>
<reference evidence="2" key="2">
    <citation type="journal article" date="2008" name="Curr. Biol.">
        <title>Chromatophore genome sequence of Paulinella sheds light on acquisition of photosynthesis by eukaryotes.</title>
        <authorList>
            <person name="Nowack E.C.M."/>
            <person name="Melkonian M."/>
            <person name="Gloeckner G."/>
        </authorList>
    </citation>
    <scope>NUCLEOTIDE SEQUENCE [LARGE SCALE GENOMIC DNA]</scope>
</reference>
<keyword evidence="2" id="KW-0934">Plastid</keyword>
<dbReference type="Gene3D" id="1.25.40.620">
    <property type="match status" value="1"/>
</dbReference>
<dbReference type="GO" id="GO:0046906">
    <property type="term" value="F:tetrapyrrole binding"/>
    <property type="evidence" value="ECO:0007669"/>
    <property type="project" value="TreeGrafter"/>
</dbReference>
<dbReference type="CDD" id="cd16383">
    <property type="entry name" value="GUN4"/>
    <property type="match status" value="1"/>
</dbReference>
<evidence type="ECO:0000259" key="1">
    <source>
        <dbReference type="Pfam" id="PF05419"/>
    </source>
</evidence>
<sequence length="249" mass="28752">MLPCSSSHINLNCDELLEKFITGSLRQRRSLRKPLEGQVKELIPRMPSLLDRFDPKQDNWIPGWLIQLVLSEDPGIILKFQRSYPEGWFKAPSEAGIDYTPLQIALQLQQFEEADRLTNEALRKLAGKAAIGRGYIYYSEVVSIISLDLITLDRLWFVYSLGRFGFTSQARLLQACNGRWDKLWPRIGWKTNGVWTRYPSSFNWSLQAPEGHMPMINQLRGIRLMDALLKHPALKERLSSMEIDHSKPI</sequence>
<proteinExistence type="predicted"/>
<name>B1X426_PAUCH</name>
<dbReference type="Gene3D" id="1.10.10.1770">
    <property type="entry name" value="Gun4-like"/>
    <property type="match status" value="1"/>
</dbReference>
<dbReference type="SUPFAM" id="SSF140869">
    <property type="entry name" value="GUN4-like"/>
    <property type="match status" value="1"/>
</dbReference>
<organism evidence="2">
    <name type="scientific">Paulinella chromatophora</name>
    <dbReference type="NCBI Taxonomy" id="39717"/>
    <lineage>
        <taxon>Eukaryota</taxon>
        <taxon>Sar</taxon>
        <taxon>Rhizaria</taxon>
        <taxon>Cercozoa</taxon>
        <taxon>Imbricatea</taxon>
        <taxon>Silicofilosea</taxon>
        <taxon>Euglyphida</taxon>
        <taxon>Paulinellidae</taxon>
        <taxon>Paulinella</taxon>
    </lineage>
</organism>
<reference evidence="2" key="1">
    <citation type="submission" date="2007-08" db="EMBL/GenBank/DDBJ databases">
        <authorList>
            <person name="Gloeckner G."/>
            <person name="Nowack E."/>
            <person name="Melkonian M."/>
        </authorList>
    </citation>
    <scope>NUCLEOTIDE SEQUENCE</scope>
</reference>
<geneLocation type="organellar chromatophore" evidence="2"/>
<protein>
    <submittedName>
        <fullName evidence="2">Uncharacterized protein ycf53</fullName>
    </submittedName>
</protein>
<gene>
    <name evidence="2" type="primary">ycf53</name>
    <name evidence="2" type="ordered locus">PCC_0246</name>
</gene>